<evidence type="ECO:0000256" key="13">
    <source>
        <dbReference type="ARBA" id="ARBA00038359"/>
    </source>
</evidence>
<evidence type="ECO:0000256" key="2">
    <source>
        <dbReference type="ARBA" id="ARBA00004589"/>
    </source>
</evidence>
<evidence type="ECO:0000256" key="5">
    <source>
        <dbReference type="ARBA" id="ARBA00022525"/>
    </source>
</evidence>
<keyword evidence="10 14" id="KW-0472">Membrane</keyword>
<evidence type="ECO:0000256" key="12">
    <source>
        <dbReference type="ARBA" id="ARBA00023288"/>
    </source>
</evidence>
<keyword evidence="6" id="KW-0325">Glycoprotein</keyword>
<comment type="caution">
    <text evidence="17">The sequence shown here is derived from an EMBL/GenBank/DDBJ whole genome shotgun (WGS) entry which is preliminary data.</text>
</comment>
<gene>
    <name evidence="17" type="ORF">QBC34DRAFT_491621</name>
</gene>
<evidence type="ECO:0000256" key="9">
    <source>
        <dbReference type="ARBA" id="ARBA00022989"/>
    </source>
</evidence>
<keyword evidence="8" id="KW-0732">Signal</keyword>
<feature type="domain" description="CFEM" evidence="15">
    <location>
        <begin position="34"/>
        <end position="101"/>
    </location>
</feature>
<evidence type="ECO:0000256" key="14">
    <source>
        <dbReference type="SAM" id="Phobius"/>
    </source>
</evidence>
<evidence type="ECO:0000256" key="6">
    <source>
        <dbReference type="ARBA" id="ARBA00022622"/>
    </source>
</evidence>
<keyword evidence="18" id="KW-1185">Reference proteome</keyword>
<evidence type="ECO:0000259" key="15">
    <source>
        <dbReference type="Pfam" id="PF05730"/>
    </source>
</evidence>
<name>A0AAV9H096_9PEZI</name>
<accession>A0AAV9H096</accession>
<comment type="similarity">
    <text evidence="4">Belongs to the RBT5 family.</text>
</comment>
<evidence type="ECO:0000256" key="8">
    <source>
        <dbReference type="ARBA" id="ARBA00022729"/>
    </source>
</evidence>
<evidence type="ECO:0000313" key="18">
    <source>
        <dbReference type="Proteomes" id="UP001321760"/>
    </source>
</evidence>
<feature type="transmembrane region" description="Helical" evidence="14">
    <location>
        <begin position="237"/>
        <end position="260"/>
    </location>
</feature>
<evidence type="ECO:0000256" key="10">
    <source>
        <dbReference type="ARBA" id="ARBA00023136"/>
    </source>
</evidence>
<comment type="similarity">
    <text evidence="13">Belongs to the SAT4 family.</text>
</comment>
<feature type="transmembrane region" description="Helical" evidence="14">
    <location>
        <begin position="272"/>
        <end position="291"/>
    </location>
</feature>
<dbReference type="Pfam" id="PF20684">
    <property type="entry name" value="Fung_rhodopsin"/>
    <property type="match status" value="1"/>
</dbReference>
<protein>
    <recommendedName>
        <fullName evidence="19">Extracellular membrane protein CFEM domain-containing protein</fullName>
    </recommendedName>
</protein>
<evidence type="ECO:0000256" key="11">
    <source>
        <dbReference type="ARBA" id="ARBA00023157"/>
    </source>
</evidence>
<keyword evidence="11" id="KW-1015">Disulfide bond</keyword>
<feature type="transmembrane region" description="Helical" evidence="14">
    <location>
        <begin position="194"/>
        <end position="217"/>
    </location>
</feature>
<dbReference type="AlphaFoldDB" id="A0AAV9H096"/>
<proteinExistence type="inferred from homology"/>
<dbReference type="PANTHER" id="PTHR33048:SF143">
    <property type="entry name" value="EXTRACELLULAR MEMBRANE PROTEIN CFEM DOMAIN-CONTAINING PROTEIN-RELATED"/>
    <property type="match status" value="1"/>
</dbReference>
<evidence type="ECO:0000256" key="1">
    <source>
        <dbReference type="ARBA" id="ARBA00004141"/>
    </source>
</evidence>
<dbReference type="PANTHER" id="PTHR33048">
    <property type="entry name" value="PTH11-LIKE INTEGRAL MEMBRANE PROTEIN (AFU_ORTHOLOGUE AFUA_5G11245)"/>
    <property type="match status" value="1"/>
</dbReference>
<feature type="transmembrane region" description="Helical" evidence="14">
    <location>
        <begin position="113"/>
        <end position="132"/>
    </location>
</feature>
<evidence type="ECO:0000313" key="17">
    <source>
        <dbReference type="EMBL" id="KAK4453052.1"/>
    </source>
</evidence>
<dbReference type="InterPro" id="IPR049326">
    <property type="entry name" value="Rhodopsin_dom_fungi"/>
</dbReference>
<evidence type="ECO:0000256" key="4">
    <source>
        <dbReference type="ARBA" id="ARBA00010031"/>
    </source>
</evidence>
<dbReference type="InterPro" id="IPR008427">
    <property type="entry name" value="Extracellular_membr_CFEM_dom"/>
</dbReference>
<feature type="transmembrane region" description="Helical" evidence="14">
    <location>
        <begin position="311"/>
        <end position="333"/>
    </location>
</feature>
<dbReference type="GO" id="GO:0005576">
    <property type="term" value="C:extracellular region"/>
    <property type="evidence" value="ECO:0007669"/>
    <property type="project" value="UniProtKB-SubCell"/>
</dbReference>
<comment type="subcellular location">
    <subcellularLocation>
        <location evidence="2">Membrane</location>
        <topology evidence="2">Lipid-anchor</topology>
        <topology evidence="2">GPI-anchor</topology>
    </subcellularLocation>
    <subcellularLocation>
        <location evidence="1">Membrane</location>
        <topology evidence="1">Multi-pass membrane protein</topology>
    </subcellularLocation>
    <subcellularLocation>
        <location evidence="3">Secreted</location>
    </subcellularLocation>
</comment>
<keyword evidence="5" id="KW-0964">Secreted</keyword>
<evidence type="ECO:0000259" key="16">
    <source>
        <dbReference type="Pfam" id="PF20684"/>
    </source>
</evidence>
<evidence type="ECO:0008006" key="19">
    <source>
        <dbReference type="Google" id="ProtNLM"/>
    </source>
</evidence>
<reference evidence="17" key="1">
    <citation type="journal article" date="2023" name="Mol. Phylogenet. Evol.">
        <title>Genome-scale phylogeny and comparative genomics of the fungal order Sordariales.</title>
        <authorList>
            <person name="Hensen N."/>
            <person name="Bonometti L."/>
            <person name="Westerberg I."/>
            <person name="Brannstrom I.O."/>
            <person name="Guillou S."/>
            <person name="Cros-Aarteil S."/>
            <person name="Calhoun S."/>
            <person name="Haridas S."/>
            <person name="Kuo A."/>
            <person name="Mondo S."/>
            <person name="Pangilinan J."/>
            <person name="Riley R."/>
            <person name="LaButti K."/>
            <person name="Andreopoulos B."/>
            <person name="Lipzen A."/>
            <person name="Chen C."/>
            <person name="Yan M."/>
            <person name="Daum C."/>
            <person name="Ng V."/>
            <person name="Clum A."/>
            <person name="Steindorff A."/>
            <person name="Ohm R.A."/>
            <person name="Martin F."/>
            <person name="Silar P."/>
            <person name="Natvig D.O."/>
            <person name="Lalanne C."/>
            <person name="Gautier V."/>
            <person name="Ament-Velasquez S.L."/>
            <person name="Kruys A."/>
            <person name="Hutchinson M.I."/>
            <person name="Powell A.J."/>
            <person name="Barry K."/>
            <person name="Miller A.N."/>
            <person name="Grigoriev I.V."/>
            <person name="Debuchy R."/>
            <person name="Gladieux P."/>
            <person name="Hiltunen Thoren M."/>
            <person name="Johannesson H."/>
        </authorList>
    </citation>
    <scope>NUCLEOTIDE SEQUENCE</scope>
    <source>
        <strain evidence="17">PSN243</strain>
    </source>
</reference>
<dbReference type="InterPro" id="IPR052337">
    <property type="entry name" value="SAT4-like"/>
</dbReference>
<sequence length="471" mass="51698">MSRFLMLSKASRLYVAWCTQVPKNSAQDAYLDAVTSIPACGLDCVLQLTPGLNHSCIRTDSATSCFCESDIDHYIDVLNCVQDHCTIEESIGTARGAWEACGKPQRSRKADMLGPLAVEVSALICVLLRFFSRWWTVSRFEMDDYIMMVVTVLHIAFEVLGSTAAQLAFGIDIWTVEGAHLGISIKFFYACETLYLISGVIFVFLQLFQCVPVHFIWEGWKKGNFGAHHCLDVTALAFTTATFSIAQDVVILALPLPLLVKLDVSRRSKLGIMVMFSLGVFVLITSCARLWTLLNFGDSVNPTWDYTNAIIWTGLEVAVSIIVTSLPAIRVLLSHCFPDTFGPPPSRRCGAALGHTSSSSFGNDTFSAISQMSSIVVGRTSRDRNNYDIGEVEGHMELDDKLRNTHAGMEKHFCLGDFIGESASRSVMPNIGEILSKEWARATHTEETGNDGIDGVGRDDGRGEGFAWAGA</sequence>
<keyword evidence="9 14" id="KW-1133">Transmembrane helix</keyword>
<feature type="transmembrane region" description="Helical" evidence="14">
    <location>
        <begin position="152"/>
        <end position="174"/>
    </location>
</feature>
<organism evidence="17 18">
    <name type="scientific">Podospora aff. communis PSN243</name>
    <dbReference type="NCBI Taxonomy" id="3040156"/>
    <lineage>
        <taxon>Eukaryota</taxon>
        <taxon>Fungi</taxon>
        <taxon>Dikarya</taxon>
        <taxon>Ascomycota</taxon>
        <taxon>Pezizomycotina</taxon>
        <taxon>Sordariomycetes</taxon>
        <taxon>Sordariomycetidae</taxon>
        <taxon>Sordariales</taxon>
        <taxon>Podosporaceae</taxon>
        <taxon>Podospora</taxon>
    </lineage>
</organism>
<feature type="domain" description="Rhodopsin" evidence="16">
    <location>
        <begin position="196"/>
        <end position="334"/>
    </location>
</feature>
<evidence type="ECO:0000256" key="3">
    <source>
        <dbReference type="ARBA" id="ARBA00004613"/>
    </source>
</evidence>
<keyword evidence="12" id="KW-0449">Lipoprotein</keyword>
<dbReference type="Proteomes" id="UP001321760">
    <property type="component" value="Unassembled WGS sequence"/>
</dbReference>
<keyword evidence="6" id="KW-0336">GPI-anchor</keyword>
<dbReference type="GO" id="GO:0098552">
    <property type="term" value="C:side of membrane"/>
    <property type="evidence" value="ECO:0007669"/>
    <property type="project" value="UniProtKB-KW"/>
</dbReference>
<dbReference type="EMBL" id="MU865921">
    <property type="protein sequence ID" value="KAK4453052.1"/>
    <property type="molecule type" value="Genomic_DNA"/>
</dbReference>
<keyword evidence="7 14" id="KW-0812">Transmembrane</keyword>
<reference evidence="17" key="2">
    <citation type="submission" date="2023-05" db="EMBL/GenBank/DDBJ databases">
        <authorList>
            <consortium name="Lawrence Berkeley National Laboratory"/>
            <person name="Steindorff A."/>
            <person name="Hensen N."/>
            <person name="Bonometti L."/>
            <person name="Westerberg I."/>
            <person name="Brannstrom I.O."/>
            <person name="Guillou S."/>
            <person name="Cros-Aarteil S."/>
            <person name="Calhoun S."/>
            <person name="Haridas S."/>
            <person name="Kuo A."/>
            <person name="Mondo S."/>
            <person name="Pangilinan J."/>
            <person name="Riley R."/>
            <person name="Labutti K."/>
            <person name="Andreopoulos B."/>
            <person name="Lipzen A."/>
            <person name="Chen C."/>
            <person name="Yanf M."/>
            <person name="Daum C."/>
            <person name="Ng V."/>
            <person name="Clum A."/>
            <person name="Ohm R."/>
            <person name="Martin F."/>
            <person name="Silar P."/>
            <person name="Natvig D."/>
            <person name="Lalanne C."/>
            <person name="Gautier V."/>
            <person name="Ament-Velasquez S.L."/>
            <person name="Kruys A."/>
            <person name="Hutchinson M.I."/>
            <person name="Powell A.J."/>
            <person name="Barry K."/>
            <person name="Miller A.N."/>
            <person name="Grigoriev I.V."/>
            <person name="Debuchy R."/>
            <person name="Gladieux P."/>
            <person name="Thoren M.H."/>
            <person name="Johannesson H."/>
        </authorList>
    </citation>
    <scope>NUCLEOTIDE SEQUENCE</scope>
    <source>
        <strain evidence="17">PSN243</strain>
    </source>
</reference>
<dbReference type="Pfam" id="PF05730">
    <property type="entry name" value="CFEM"/>
    <property type="match status" value="1"/>
</dbReference>
<evidence type="ECO:0000256" key="7">
    <source>
        <dbReference type="ARBA" id="ARBA00022692"/>
    </source>
</evidence>